<protein>
    <submittedName>
        <fullName evidence="2">Uncharacterized protein</fullName>
    </submittedName>
</protein>
<dbReference type="InParanoid" id="K1Y8V5"/>
<feature type="compositionally biased region" description="Pro residues" evidence="1">
    <location>
        <begin position="306"/>
        <end position="329"/>
    </location>
</feature>
<dbReference type="EMBL" id="JH921428">
    <property type="protein sequence ID" value="EKD21574.1"/>
    <property type="molecule type" value="Genomic_DNA"/>
</dbReference>
<proteinExistence type="predicted"/>
<feature type="compositionally biased region" description="Basic residues" evidence="1">
    <location>
        <begin position="483"/>
        <end position="493"/>
    </location>
</feature>
<feature type="compositionally biased region" description="Acidic residues" evidence="1">
    <location>
        <begin position="254"/>
        <end position="267"/>
    </location>
</feature>
<dbReference type="AlphaFoldDB" id="K1Y8V5"/>
<evidence type="ECO:0000313" key="2">
    <source>
        <dbReference type="EMBL" id="EKD21574.1"/>
    </source>
</evidence>
<organism evidence="2 3">
    <name type="scientific">Marssonina brunnea f. sp. multigermtubi (strain MB_m1)</name>
    <name type="common">Marssonina leaf spot fungus</name>
    <dbReference type="NCBI Taxonomy" id="1072389"/>
    <lineage>
        <taxon>Eukaryota</taxon>
        <taxon>Fungi</taxon>
        <taxon>Dikarya</taxon>
        <taxon>Ascomycota</taxon>
        <taxon>Pezizomycotina</taxon>
        <taxon>Leotiomycetes</taxon>
        <taxon>Helotiales</taxon>
        <taxon>Drepanopezizaceae</taxon>
        <taxon>Drepanopeziza</taxon>
    </lineage>
</organism>
<sequence length="507" mass="55782">MPLLFSPLFLPLRSLFKNEVKLNETPEISRAVDAVHSSIQRRIEGRSTKTQVQVQEPARSPPATRETKEKDSPTAITTLLLKDRHHHNHQHSPEKTPLRASTKRKRSSRREKRPKRPPYSQEKGPRTFPKIPTRSARSLLQHHGDSARHQTSSTRPHPAQAARGADKVGRQGSRRAAGVPGWCCSSRRNVDIDIRGGRARNGGGDDGARRSRGDGRAGHVRGDGGDDFGDGDGLSEARGGNDGRRRGGSRSRSDDDDDDDEDDDEDEPKIPKEKRLCQRSLNPRWICFSRCPSRPPLSALRAPHAPRAPTPMPPIPPNAPNALPPPPTRQRPSHRNLKFRLQNFPLQKPISSSIPVAAPGARVSHGPVECPWSARVLARGKVHGPSGKCNKSVGRCDGRTVEQSNSRTVEQSDDGIDDMQGCLGCGLEEANRDLDAPIDLQQEKMQVNARERWRERAAGSHSHATIDSLAVSSRASHASSASHSHHPRAHRPRPANERARKDADGGQ</sequence>
<reference evidence="2 3" key="1">
    <citation type="journal article" date="2012" name="BMC Genomics">
        <title>Sequencing the genome of Marssonina brunnea reveals fungus-poplar co-evolution.</title>
        <authorList>
            <person name="Zhu S."/>
            <person name="Cao Y.-Z."/>
            <person name="Jiang C."/>
            <person name="Tan B.-Y."/>
            <person name="Wang Z."/>
            <person name="Feng S."/>
            <person name="Zhang L."/>
            <person name="Su X.-H."/>
            <person name="Brejova B."/>
            <person name="Vinar T."/>
            <person name="Xu M."/>
            <person name="Wang M.-X."/>
            <person name="Zhang S.-G."/>
            <person name="Huang M.-R."/>
            <person name="Wu R."/>
            <person name="Zhou Y."/>
        </authorList>
    </citation>
    <scope>NUCLEOTIDE SEQUENCE [LARGE SCALE GENOMIC DNA]</scope>
    <source>
        <strain evidence="2 3">MB_m1</strain>
    </source>
</reference>
<evidence type="ECO:0000313" key="3">
    <source>
        <dbReference type="Proteomes" id="UP000006753"/>
    </source>
</evidence>
<dbReference type="HOGENOM" id="CLU_537560_0_0_1"/>
<name>K1Y8V5_MARBU</name>
<feature type="region of interest" description="Disordered" evidence="1">
    <location>
        <begin position="299"/>
        <end position="333"/>
    </location>
</feature>
<gene>
    <name evidence="2" type="ORF">MBM_00687</name>
</gene>
<feature type="compositionally biased region" description="Basic residues" evidence="1">
    <location>
        <begin position="101"/>
        <end position="116"/>
    </location>
</feature>
<dbReference type="Proteomes" id="UP000006753">
    <property type="component" value="Unassembled WGS sequence"/>
</dbReference>
<feature type="compositionally biased region" description="Basic and acidic residues" evidence="1">
    <location>
        <begin position="494"/>
        <end position="507"/>
    </location>
</feature>
<feature type="compositionally biased region" description="Low complexity" evidence="1">
    <location>
        <begin position="472"/>
        <end position="482"/>
    </location>
</feature>
<feature type="region of interest" description="Disordered" evidence="1">
    <location>
        <begin position="453"/>
        <end position="507"/>
    </location>
</feature>
<feature type="compositionally biased region" description="Basic and acidic residues" evidence="1">
    <location>
        <begin position="206"/>
        <end position="224"/>
    </location>
</feature>
<feature type="region of interest" description="Disordered" evidence="1">
    <location>
        <begin position="42"/>
        <end position="275"/>
    </location>
</feature>
<accession>K1Y8V5</accession>
<dbReference type="KEGG" id="mbe:MBM_00687"/>
<keyword evidence="3" id="KW-1185">Reference proteome</keyword>
<evidence type="ECO:0000256" key="1">
    <source>
        <dbReference type="SAM" id="MobiDB-lite"/>
    </source>
</evidence>